<reference evidence="2" key="1">
    <citation type="journal article" date="2019" name="bioRxiv">
        <title>The Genome of the Zebra Mussel, Dreissena polymorpha: A Resource for Invasive Species Research.</title>
        <authorList>
            <person name="McCartney M.A."/>
            <person name="Auch B."/>
            <person name="Kono T."/>
            <person name="Mallez S."/>
            <person name="Zhang Y."/>
            <person name="Obille A."/>
            <person name="Becker A."/>
            <person name="Abrahante J.E."/>
            <person name="Garbe J."/>
            <person name="Badalamenti J.P."/>
            <person name="Herman A."/>
            <person name="Mangelson H."/>
            <person name="Liachko I."/>
            <person name="Sullivan S."/>
            <person name="Sone E.D."/>
            <person name="Koren S."/>
            <person name="Silverstein K.A.T."/>
            <person name="Beckman K.B."/>
            <person name="Gohl D.M."/>
        </authorList>
    </citation>
    <scope>NUCLEOTIDE SEQUENCE</scope>
    <source>
        <strain evidence="2">Duluth1</strain>
        <tissue evidence="2">Whole animal</tissue>
    </source>
</reference>
<dbReference type="Proteomes" id="UP000828390">
    <property type="component" value="Unassembled WGS sequence"/>
</dbReference>
<dbReference type="AlphaFoldDB" id="A0A9D4CIA7"/>
<keyword evidence="3" id="KW-1185">Reference proteome</keyword>
<accession>A0A9D4CIA7</accession>
<gene>
    <name evidence="2" type="ORF">DPMN_051689</name>
</gene>
<reference evidence="2" key="2">
    <citation type="submission" date="2020-11" db="EMBL/GenBank/DDBJ databases">
        <authorList>
            <person name="McCartney M.A."/>
            <person name="Auch B."/>
            <person name="Kono T."/>
            <person name="Mallez S."/>
            <person name="Becker A."/>
            <person name="Gohl D.M."/>
            <person name="Silverstein K.A.T."/>
            <person name="Koren S."/>
            <person name="Bechman K.B."/>
            <person name="Herman A."/>
            <person name="Abrahante J.E."/>
            <person name="Garbe J."/>
        </authorList>
    </citation>
    <scope>NUCLEOTIDE SEQUENCE</scope>
    <source>
        <strain evidence="2">Duluth1</strain>
        <tissue evidence="2">Whole animal</tissue>
    </source>
</reference>
<sequence>MIAMLFLFDMVVVAVYIKYRCRGRGKRWIYTNTSIQNSNFDLESSVTNSMQYSAKHRDAREKAKRGSVRSPRMGSAKSIHLSNYIGY</sequence>
<evidence type="ECO:0000313" key="2">
    <source>
        <dbReference type="EMBL" id="KAH3725838.1"/>
    </source>
</evidence>
<evidence type="ECO:0000313" key="3">
    <source>
        <dbReference type="Proteomes" id="UP000828390"/>
    </source>
</evidence>
<evidence type="ECO:0000256" key="1">
    <source>
        <dbReference type="SAM" id="MobiDB-lite"/>
    </source>
</evidence>
<organism evidence="2 3">
    <name type="scientific">Dreissena polymorpha</name>
    <name type="common">Zebra mussel</name>
    <name type="synonym">Mytilus polymorpha</name>
    <dbReference type="NCBI Taxonomy" id="45954"/>
    <lineage>
        <taxon>Eukaryota</taxon>
        <taxon>Metazoa</taxon>
        <taxon>Spiralia</taxon>
        <taxon>Lophotrochozoa</taxon>
        <taxon>Mollusca</taxon>
        <taxon>Bivalvia</taxon>
        <taxon>Autobranchia</taxon>
        <taxon>Heteroconchia</taxon>
        <taxon>Euheterodonta</taxon>
        <taxon>Imparidentia</taxon>
        <taxon>Neoheterodontei</taxon>
        <taxon>Myida</taxon>
        <taxon>Dreissenoidea</taxon>
        <taxon>Dreissenidae</taxon>
        <taxon>Dreissena</taxon>
    </lineage>
</organism>
<comment type="caution">
    <text evidence="2">The sequence shown here is derived from an EMBL/GenBank/DDBJ whole genome shotgun (WGS) entry which is preliminary data.</text>
</comment>
<proteinExistence type="predicted"/>
<name>A0A9D4CIA7_DREPO</name>
<dbReference type="EMBL" id="JAIWYP010000012">
    <property type="protein sequence ID" value="KAH3725838.1"/>
    <property type="molecule type" value="Genomic_DNA"/>
</dbReference>
<protein>
    <submittedName>
        <fullName evidence="2">Uncharacterized protein</fullName>
    </submittedName>
</protein>
<feature type="region of interest" description="Disordered" evidence="1">
    <location>
        <begin position="53"/>
        <end position="87"/>
    </location>
</feature>